<dbReference type="EMBL" id="JALJZS010000001">
    <property type="protein sequence ID" value="MCP1997913.1"/>
    <property type="molecule type" value="Genomic_DNA"/>
</dbReference>
<accession>A0ACC6AEH0</accession>
<sequence length="156" mass="17655">MLTLVKDVDVPVQPAAPPSKPRSRQAPRQRDYNRRRFLGWLRDEVAVLRSVGLGVREIAVRLDIEEYDVLAFCPKPKESVLRRSLPRRAVEALLHGRHASLGGRTIAKRSRHLVEIASAYTWEELLSEPGVGTVTASEVRLWLEERGVTLRKSEGE</sequence>
<reference evidence="1" key="1">
    <citation type="submission" date="2022-03" db="EMBL/GenBank/DDBJ databases">
        <title>Interactions between chemoautotrophic and heterotrophic bacteria.</title>
        <authorList>
            <person name="Santoro A."/>
        </authorList>
    </citation>
    <scope>NUCLEOTIDE SEQUENCE</scope>
    <source>
        <strain evidence="1">Nb-106</strain>
    </source>
</reference>
<dbReference type="Proteomes" id="UP001205486">
    <property type="component" value="Unassembled WGS sequence"/>
</dbReference>
<name>A0ACC6AEH0_NITWI</name>
<evidence type="ECO:0000313" key="2">
    <source>
        <dbReference type="Proteomes" id="UP001205486"/>
    </source>
</evidence>
<keyword evidence="2" id="KW-1185">Reference proteome</keyword>
<protein>
    <submittedName>
        <fullName evidence="1">Uncharacterized protein</fullName>
    </submittedName>
</protein>
<comment type="caution">
    <text evidence="1">The sequence shown here is derived from an EMBL/GenBank/DDBJ whole genome shotgun (WGS) entry which is preliminary data.</text>
</comment>
<gene>
    <name evidence="1" type="ORF">J2S34_000335</name>
</gene>
<proteinExistence type="predicted"/>
<organism evidence="1 2">
    <name type="scientific">Nitrobacter winogradskyi</name>
    <name type="common">Nitrobacter agilis</name>
    <dbReference type="NCBI Taxonomy" id="913"/>
    <lineage>
        <taxon>Bacteria</taxon>
        <taxon>Pseudomonadati</taxon>
        <taxon>Pseudomonadota</taxon>
        <taxon>Alphaproteobacteria</taxon>
        <taxon>Hyphomicrobiales</taxon>
        <taxon>Nitrobacteraceae</taxon>
        <taxon>Nitrobacter</taxon>
    </lineage>
</organism>
<evidence type="ECO:0000313" key="1">
    <source>
        <dbReference type="EMBL" id="MCP1997913.1"/>
    </source>
</evidence>